<keyword evidence="1" id="KW-0472">Membrane</keyword>
<feature type="transmembrane region" description="Helical" evidence="1">
    <location>
        <begin position="109"/>
        <end position="127"/>
    </location>
</feature>
<reference evidence="3 4" key="1">
    <citation type="submission" date="2016-10" db="EMBL/GenBank/DDBJ databases">
        <authorList>
            <person name="de Groot N.N."/>
        </authorList>
    </citation>
    <scope>NUCLEOTIDE SEQUENCE [LARGE SCALE GENOMIC DNA]</scope>
    <source>
        <strain evidence="3 4">DSM 19803</strain>
    </source>
</reference>
<keyword evidence="1" id="KW-1133">Transmembrane helix</keyword>
<dbReference type="Proteomes" id="UP000199296">
    <property type="component" value="Unassembled WGS sequence"/>
</dbReference>
<feature type="signal peptide" evidence="2">
    <location>
        <begin position="1"/>
        <end position="33"/>
    </location>
</feature>
<evidence type="ECO:0000313" key="3">
    <source>
        <dbReference type="EMBL" id="SDG46718.1"/>
    </source>
</evidence>
<sequence length="171" mass="18853">MSNQLSYTMKLKHAKLKDFLFLLLVFASSLCFSQEITVGQDLWGYEFKQGDQELTWKELLAETEPVSESYDLIKRAQSQNILSTILGFTGGALVGIPVGQALGEGETNWVLAIVGGALVGVAIPLSYRSKKYLKEGVALYNAQNKTSFLREFQPEVSLVGNANGLGLRLRF</sequence>
<keyword evidence="4" id="KW-1185">Reference proteome</keyword>
<dbReference type="RefSeq" id="WP_176752666.1">
    <property type="nucleotide sequence ID" value="NZ_FNCW01000002.1"/>
</dbReference>
<name>A0A1G7UHA1_9FLAO</name>
<feature type="chain" id="PRO_5011449531" evidence="2">
    <location>
        <begin position="34"/>
        <end position="171"/>
    </location>
</feature>
<dbReference type="EMBL" id="FNCW01000002">
    <property type="protein sequence ID" value="SDG46718.1"/>
    <property type="molecule type" value="Genomic_DNA"/>
</dbReference>
<proteinExistence type="predicted"/>
<organism evidence="3 4">
    <name type="scientific">Psychroflexus sediminis</name>
    <dbReference type="NCBI Taxonomy" id="470826"/>
    <lineage>
        <taxon>Bacteria</taxon>
        <taxon>Pseudomonadati</taxon>
        <taxon>Bacteroidota</taxon>
        <taxon>Flavobacteriia</taxon>
        <taxon>Flavobacteriales</taxon>
        <taxon>Flavobacteriaceae</taxon>
        <taxon>Psychroflexus</taxon>
    </lineage>
</organism>
<gene>
    <name evidence="3" type="ORF">SAMN04488027_10268</name>
</gene>
<evidence type="ECO:0000256" key="2">
    <source>
        <dbReference type="SAM" id="SignalP"/>
    </source>
</evidence>
<evidence type="ECO:0000313" key="4">
    <source>
        <dbReference type="Proteomes" id="UP000199296"/>
    </source>
</evidence>
<keyword evidence="1" id="KW-0812">Transmembrane</keyword>
<keyword evidence="2" id="KW-0732">Signal</keyword>
<dbReference type="AlphaFoldDB" id="A0A1G7UHA1"/>
<accession>A0A1G7UHA1</accession>
<protein>
    <submittedName>
        <fullName evidence="3">Uncharacterized protein</fullName>
    </submittedName>
</protein>
<evidence type="ECO:0000256" key="1">
    <source>
        <dbReference type="SAM" id="Phobius"/>
    </source>
</evidence>